<dbReference type="EMBL" id="VKGK01000005">
    <property type="protein sequence ID" value="TRY15230.1"/>
    <property type="molecule type" value="Genomic_DNA"/>
</dbReference>
<keyword evidence="4" id="KW-1185">Reference proteome</keyword>
<feature type="signal peptide" evidence="1">
    <location>
        <begin position="1"/>
        <end position="26"/>
    </location>
</feature>
<feature type="chain" id="PRO_5022082741" description="ABC-type transport auxiliary lipoprotein component domain-containing protein" evidence="1">
    <location>
        <begin position="27"/>
        <end position="220"/>
    </location>
</feature>
<dbReference type="SUPFAM" id="SSF159594">
    <property type="entry name" value="XCC0632-like"/>
    <property type="match status" value="1"/>
</dbReference>
<organism evidence="3 4">
    <name type="scientific">Shewanella hanedai</name>
    <name type="common">Alteromonas hanedai</name>
    <dbReference type="NCBI Taxonomy" id="25"/>
    <lineage>
        <taxon>Bacteria</taxon>
        <taxon>Pseudomonadati</taxon>
        <taxon>Pseudomonadota</taxon>
        <taxon>Gammaproteobacteria</taxon>
        <taxon>Alteromonadales</taxon>
        <taxon>Shewanellaceae</taxon>
        <taxon>Shewanella</taxon>
    </lineage>
</organism>
<dbReference type="Proteomes" id="UP000318126">
    <property type="component" value="Unassembled WGS sequence"/>
</dbReference>
<evidence type="ECO:0000313" key="3">
    <source>
        <dbReference type="EMBL" id="TRY15230.1"/>
    </source>
</evidence>
<dbReference type="RefSeq" id="WP_143563660.1">
    <property type="nucleotide sequence ID" value="NZ_BMPL01000004.1"/>
</dbReference>
<dbReference type="Gene3D" id="3.40.50.10610">
    <property type="entry name" value="ABC-type transport auxiliary lipoprotein component"/>
    <property type="match status" value="1"/>
</dbReference>
<name>A0A553JRZ2_SHEHA</name>
<proteinExistence type="predicted"/>
<dbReference type="PROSITE" id="PS51257">
    <property type="entry name" value="PROKAR_LIPOPROTEIN"/>
    <property type="match status" value="1"/>
</dbReference>
<comment type="caution">
    <text evidence="3">The sequence shown here is derived from an EMBL/GenBank/DDBJ whole genome shotgun (WGS) entry which is preliminary data.</text>
</comment>
<feature type="domain" description="ABC-type transport auxiliary lipoprotein component" evidence="2">
    <location>
        <begin position="64"/>
        <end position="216"/>
    </location>
</feature>
<keyword evidence="1" id="KW-0732">Signal</keyword>
<dbReference type="InterPro" id="IPR005586">
    <property type="entry name" value="ABC_trans_aux"/>
</dbReference>
<dbReference type="AlphaFoldDB" id="A0A553JRZ2"/>
<dbReference type="OrthoDB" id="6198336at2"/>
<reference evidence="4" key="1">
    <citation type="submission" date="2019-07" db="EMBL/GenBank/DDBJ databases">
        <title>Shewanella sp. YLB-08 draft genomic sequence.</title>
        <authorList>
            <person name="Yu L."/>
        </authorList>
    </citation>
    <scope>NUCLEOTIDE SEQUENCE [LARGE SCALE GENOMIC DNA]</scope>
    <source>
        <strain evidence="4">JCM 20706</strain>
    </source>
</reference>
<protein>
    <recommendedName>
        <fullName evidence="2">ABC-type transport auxiliary lipoprotein component domain-containing protein</fullName>
    </recommendedName>
</protein>
<accession>A0A553JRZ2</accession>
<evidence type="ECO:0000259" key="2">
    <source>
        <dbReference type="Pfam" id="PF03886"/>
    </source>
</evidence>
<gene>
    <name evidence="3" type="ORF">FN961_06045</name>
</gene>
<evidence type="ECO:0000313" key="4">
    <source>
        <dbReference type="Proteomes" id="UP000318126"/>
    </source>
</evidence>
<sequence>MRLKLKNTVGTSNAATMILISTIAMVLSLSACSSAPNSTSYYILNNQVSASAMNQARLTPNDSIEREKATVLLSVHLADYLKSPYLVMQINEHKIEYATFHMWAEPLTDSSFNALLSDLNSTSTRFKFKPEPQLRGSKDGLQAQLSVQIDYFHVTAQSKVILSGHYEYINQQETDVKVSQNIIRAFSFEAPLLQDGYSDSVAQMRGLVTKLAKQIASSNY</sequence>
<evidence type="ECO:0000256" key="1">
    <source>
        <dbReference type="SAM" id="SignalP"/>
    </source>
</evidence>
<dbReference type="Pfam" id="PF03886">
    <property type="entry name" value="ABC_trans_aux"/>
    <property type="match status" value="1"/>
</dbReference>